<keyword evidence="2" id="KW-1185">Reference proteome</keyword>
<dbReference type="EMBL" id="BAABHX010000006">
    <property type="protein sequence ID" value="GAA5098105.1"/>
    <property type="molecule type" value="Genomic_DNA"/>
</dbReference>
<evidence type="ECO:0000313" key="2">
    <source>
        <dbReference type="Proteomes" id="UP001500353"/>
    </source>
</evidence>
<evidence type="ECO:0000313" key="1">
    <source>
        <dbReference type="EMBL" id="GAA5098105.1"/>
    </source>
</evidence>
<gene>
    <name evidence="1" type="ORF">GCM10023210_33930</name>
</gene>
<dbReference type="Proteomes" id="UP001500353">
    <property type="component" value="Unassembled WGS sequence"/>
</dbReference>
<protein>
    <submittedName>
        <fullName evidence="1">Uncharacterized protein</fullName>
    </submittedName>
</protein>
<reference evidence="2" key="1">
    <citation type="journal article" date="2019" name="Int. J. Syst. Evol. Microbiol.">
        <title>The Global Catalogue of Microorganisms (GCM) 10K type strain sequencing project: providing services to taxonomists for standard genome sequencing and annotation.</title>
        <authorList>
            <consortium name="The Broad Institute Genomics Platform"/>
            <consortium name="The Broad Institute Genome Sequencing Center for Infectious Disease"/>
            <person name="Wu L."/>
            <person name="Ma J."/>
        </authorList>
    </citation>
    <scope>NUCLEOTIDE SEQUENCE [LARGE SCALE GENOMIC DNA]</scope>
    <source>
        <strain evidence="2">JCM 18019</strain>
    </source>
</reference>
<proteinExistence type="predicted"/>
<sequence>MAQLKHSEEQIIKLGEKLVKELDLEYSTNTLARWMSHYLAELMQNIDNIESEGEKKILQKECCDIILKVWSQKENLPITKPLDNLKPIIEILEVLKEQKEVSILPRWLEYNSLPRNNEWASLVDLVKNNSEQIFSKVVQMNLHKDILSKDKEWLKENKNFLSRDEINFLELVDVMSDNDFSKGVIDLNDFEMSDDNSKRIKFMFDELENLIDEQKKELLKIKKNYLNNK</sequence>
<dbReference type="RefSeq" id="WP_345206766.1">
    <property type="nucleotide sequence ID" value="NZ_BAABHX010000006.1"/>
</dbReference>
<comment type="caution">
    <text evidence="1">The sequence shown here is derived from an EMBL/GenBank/DDBJ whole genome shotgun (WGS) entry which is preliminary data.</text>
</comment>
<organism evidence="1 2">
    <name type="scientific">Chryseobacterium ginsengisoli</name>
    <dbReference type="NCBI Taxonomy" id="363853"/>
    <lineage>
        <taxon>Bacteria</taxon>
        <taxon>Pseudomonadati</taxon>
        <taxon>Bacteroidota</taxon>
        <taxon>Flavobacteriia</taxon>
        <taxon>Flavobacteriales</taxon>
        <taxon>Weeksellaceae</taxon>
        <taxon>Chryseobacterium group</taxon>
        <taxon>Chryseobacterium</taxon>
    </lineage>
</organism>
<accession>A0ABP9MKM5</accession>
<name>A0ABP9MKM5_9FLAO</name>